<comment type="caution">
    <text evidence="5">The sequence shown here is derived from an EMBL/GenBank/DDBJ whole genome shotgun (WGS) entry which is preliminary data.</text>
</comment>
<dbReference type="InterPro" id="IPR050498">
    <property type="entry name" value="Ycf3"/>
</dbReference>
<keyword evidence="1" id="KW-0677">Repeat</keyword>
<sequence>MNLVKAIRQALTLPTYQLGEPEKNPLFFEKRVYQGSSGKVYPVPFIDKVFDQPEPQNYDSVTLENDYVRLVLLPEIGGRILLGQDKSNNDYDFFYRQDEIKPALVGLAGPWISGGVEFNWPQHHRPGTYMPTDVHVEQEQGGAQTVWLSEHDPLNRLKGMHGIRMQPGSALVELKGRLYNRTPYTQTFLWWANVAAEVHDNYQSFFPVDVHYVADHAVRALSSFPIANNDYYGVDYANRGAANDLSLYRNIPVPTSYMVCDTQFDFFGGYDFDAEGGFIHVANKHVAPGKKQWTWGNGEFGWAWDRELTDRVGPTGRPAPYVELMAGVYTDNQPDFSYLQPYETKTFSQYWWPYKKIGPVQNANKDAAVRLVKNDDGSIDLGAVVSRDFAEARIVLTEAGKIIIDETVELTPEKPWHKPATLVVYDDFYALELAVQGLISYRPVNVDELERNRDAATEPPLPKDIETLDELFLTAEHLEQYRHPTRYPELYWDEMLRRDPLDSRANIAYGRKQLNRGLLAQASEHFTKAIERLTLRHPNPCTGEAHYYLGLVRRFQGRLACAYQAFYKVTWNYEWRAAAYHELAMLDCRKGDYQQALEHLEASLDTNRQNNKALVLKALVLGELGQDSSPLLTELLATDPLDHWARYVAGDVVGLLEKSRNDAQTILDLVYDFVDAGFVSKAIALLELHHQHEVADIAVPNPLQKSQLTHYAYAWLTNDLAYLEVARGLSPDYLFPSRLYDQIMLEWALAQEGDDPNAAYGLGNYYYDKKRHQEAIAVWQKCPNTATVWRNLGIAYWNVNNDAAAARQAYEKALALEPTNARIFSEYDQLREKLGDAPSARLATLLEHIELVSARDDCSVALATLYNETEQPQKALDWLLGRRFHPWEGGEGKVLKQYTRAHLLLGQAALKEGDAAKALAHFTSAMTTQENLGEAYHLLQAKADVNYWKGKALRALGEENKAVASFTESANEAGDFLAMAVSEHSELSYFRGLSLLELGEVEAATQLFNELKSYAEEQLKEPAKIDYFATSLPLLLVFEDDLDKTKQQQMEVLIALAEQGLSHVNSLTNYQNINELSNAQKVLSE</sequence>
<dbReference type="Pfam" id="PF13432">
    <property type="entry name" value="TPR_16"/>
    <property type="match status" value="1"/>
</dbReference>
<evidence type="ECO:0000256" key="3">
    <source>
        <dbReference type="PROSITE-ProRule" id="PRU00339"/>
    </source>
</evidence>
<name>A0A8J6QRQ6_9GAMM</name>
<evidence type="ECO:0000256" key="1">
    <source>
        <dbReference type="ARBA" id="ARBA00022737"/>
    </source>
</evidence>
<dbReference type="RefSeq" id="WP_191145480.1">
    <property type="nucleotide sequence ID" value="NZ_JACXAF010000017.1"/>
</dbReference>
<keyword evidence="2 3" id="KW-0802">TPR repeat</keyword>
<evidence type="ECO:0000313" key="6">
    <source>
        <dbReference type="Proteomes" id="UP000638014"/>
    </source>
</evidence>
<proteinExistence type="predicted"/>
<dbReference type="Gene3D" id="1.25.40.10">
    <property type="entry name" value="Tetratricopeptide repeat domain"/>
    <property type="match status" value="3"/>
</dbReference>
<reference evidence="5" key="1">
    <citation type="submission" date="2020-09" db="EMBL/GenBank/DDBJ databases">
        <title>A novel bacterium of genus Neiella, isolated from South China Sea.</title>
        <authorList>
            <person name="Huang H."/>
            <person name="Mo K."/>
            <person name="Hu Y."/>
        </authorList>
    </citation>
    <scope>NUCLEOTIDE SEQUENCE</scope>
    <source>
        <strain evidence="5">HB171785</strain>
    </source>
</reference>
<evidence type="ECO:0000259" key="4">
    <source>
        <dbReference type="Pfam" id="PF17128"/>
    </source>
</evidence>
<dbReference type="Pfam" id="PF17128">
    <property type="entry name" value="DUF5107"/>
    <property type="match status" value="1"/>
</dbReference>
<evidence type="ECO:0000313" key="5">
    <source>
        <dbReference type="EMBL" id="MBD1390411.1"/>
    </source>
</evidence>
<dbReference type="PANTHER" id="PTHR44858:SF1">
    <property type="entry name" value="UDP-N-ACETYLGLUCOSAMINE--PEPTIDE N-ACETYLGLUCOSAMINYLTRANSFERASE SPINDLY-RELATED"/>
    <property type="match status" value="1"/>
</dbReference>
<dbReference type="InterPro" id="IPR019734">
    <property type="entry name" value="TPR_rpt"/>
</dbReference>
<dbReference type="SMART" id="SM00028">
    <property type="entry name" value="TPR"/>
    <property type="match status" value="6"/>
</dbReference>
<feature type="repeat" description="TPR" evidence="3">
    <location>
        <begin position="577"/>
        <end position="610"/>
    </location>
</feature>
<dbReference type="InterPro" id="IPR033396">
    <property type="entry name" value="DUF5107"/>
</dbReference>
<dbReference type="SUPFAM" id="SSF48452">
    <property type="entry name" value="TPR-like"/>
    <property type="match status" value="3"/>
</dbReference>
<feature type="domain" description="DUF5107" evidence="4">
    <location>
        <begin position="39"/>
        <end position="353"/>
    </location>
</feature>
<gene>
    <name evidence="5" type="ORF">IC617_13300</name>
</gene>
<keyword evidence="6" id="KW-1185">Reference proteome</keyword>
<organism evidence="5 6">
    <name type="scientific">Neiella litorisoli</name>
    <dbReference type="NCBI Taxonomy" id="2771431"/>
    <lineage>
        <taxon>Bacteria</taxon>
        <taxon>Pseudomonadati</taxon>
        <taxon>Pseudomonadota</taxon>
        <taxon>Gammaproteobacteria</taxon>
        <taxon>Alteromonadales</taxon>
        <taxon>Echinimonadaceae</taxon>
        <taxon>Neiella</taxon>
    </lineage>
</organism>
<dbReference type="PROSITE" id="PS50005">
    <property type="entry name" value="TPR"/>
    <property type="match status" value="2"/>
</dbReference>
<dbReference type="InterPro" id="IPR011990">
    <property type="entry name" value="TPR-like_helical_dom_sf"/>
</dbReference>
<feature type="repeat" description="TPR" evidence="3">
    <location>
        <begin position="899"/>
        <end position="932"/>
    </location>
</feature>
<accession>A0A8J6QRQ6</accession>
<protein>
    <submittedName>
        <fullName evidence="5">DUF5107 domain-containing protein</fullName>
    </submittedName>
</protein>
<dbReference type="EMBL" id="JACXAF010000017">
    <property type="protein sequence ID" value="MBD1390411.1"/>
    <property type="molecule type" value="Genomic_DNA"/>
</dbReference>
<evidence type="ECO:0000256" key="2">
    <source>
        <dbReference type="ARBA" id="ARBA00022803"/>
    </source>
</evidence>
<dbReference type="AlphaFoldDB" id="A0A8J6QRQ6"/>
<dbReference type="Proteomes" id="UP000638014">
    <property type="component" value="Unassembled WGS sequence"/>
</dbReference>
<dbReference type="PANTHER" id="PTHR44858">
    <property type="entry name" value="TETRATRICOPEPTIDE REPEAT PROTEIN 6"/>
    <property type="match status" value="1"/>
</dbReference>